<dbReference type="EMBL" id="BQXS01010032">
    <property type="protein sequence ID" value="GKT32683.1"/>
    <property type="molecule type" value="Genomic_DNA"/>
</dbReference>
<evidence type="ECO:0000256" key="1">
    <source>
        <dbReference type="SAM" id="MobiDB-lite"/>
    </source>
</evidence>
<protein>
    <submittedName>
        <fullName evidence="2">Uncharacterized protein</fullName>
    </submittedName>
</protein>
<sequence>MRSRNKREERGSSRKLWERGTDDSLNEQQKRILILEKWAYEDKQLKRPHRTGSAEVGGHVGLFTLIQTLTRIYMPPRRNKVKTIRNEEELGTNKEEEEESKEEVQASQDEEASAERITGVRINVYMVFDRISKEVIGTRVRITSGVPENSIDSSHHKRRFVH</sequence>
<accession>A0ABQ5KME5</accession>
<feature type="compositionally biased region" description="Basic and acidic residues" evidence="1">
    <location>
        <begin position="84"/>
        <end position="94"/>
    </location>
</feature>
<evidence type="ECO:0000313" key="3">
    <source>
        <dbReference type="Proteomes" id="UP001057375"/>
    </source>
</evidence>
<reference evidence="2" key="1">
    <citation type="submission" date="2022-03" db="EMBL/GenBank/DDBJ databases">
        <title>Draft genome sequence of Aduncisulcus paluster, a free-living microaerophilic Fornicata.</title>
        <authorList>
            <person name="Yuyama I."/>
            <person name="Kume K."/>
            <person name="Tamura T."/>
            <person name="Inagaki Y."/>
            <person name="Hashimoto T."/>
        </authorList>
    </citation>
    <scope>NUCLEOTIDE SEQUENCE</scope>
    <source>
        <strain evidence="2">NY0171</strain>
    </source>
</reference>
<feature type="region of interest" description="Disordered" evidence="1">
    <location>
        <begin position="1"/>
        <end position="23"/>
    </location>
</feature>
<name>A0ABQ5KME5_9EUKA</name>
<organism evidence="2 3">
    <name type="scientific">Aduncisulcus paluster</name>
    <dbReference type="NCBI Taxonomy" id="2918883"/>
    <lineage>
        <taxon>Eukaryota</taxon>
        <taxon>Metamonada</taxon>
        <taxon>Carpediemonas-like organisms</taxon>
        <taxon>Aduncisulcus</taxon>
    </lineage>
</organism>
<comment type="caution">
    <text evidence="2">The sequence shown here is derived from an EMBL/GenBank/DDBJ whole genome shotgun (WGS) entry which is preliminary data.</text>
</comment>
<proteinExistence type="predicted"/>
<gene>
    <name evidence="2" type="ORF">ADUPG1_006774</name>
</gene>
<dbReference type="Proteomes" id="UP001057375">
    <property type="component" value="Unassembled WGS sequence"/>
</dbReference>
<feature type="region of interest" description="Disordered" evidence="1">
    <location>
        <begin position="83"/>
        <end position="113"/>
    </location>
</feature>
<keyword evidence="3" id="KW-1185">Reference proteome</keyword>
<evidence type="ECO:0000313" key="2">
    <source>
        <dbReference type="EMBL" id="GKT32683.1"/>
    </source>
</evidence>